<evidence type="ECO:0000256" key="4">
    <source>
        <dbReference type="ARBA" id="ARBA00022729"/>
    </source>
</evidence>
<reference evidence="8 9" key="1">
    <citation type="submission" date="2014-10" db="EMBL/GenBank/DDBJ databases">
        <title>Genome sequence of Novosphingobium malaysiense MUSC 273(T).</title>
        <authorList>
            <person name="Lee L.-H."/>
        </authorList>
    </citation>
    <scope>NUCLEOTIDE SEQUENCE [LARGE SCALE GENOMIC DNA]</scope>
    <source>
        <strain evidence="8 9">MUSC 273</strain>
    </source>
</reference>
<feature type="binding site" evidence="6">
    <location>
        <position position="37"/>
    </location>
    <ligand>
        <name>molybdate</name>
        <dbReference type="ChEBI" id="CHEBI:36264"/>
    </ligand>
</feature>
<dbReference type="PIRSF" id="PIRSF004846">
    <property type="entry name" value="ModA"/>
    <property type="match status" value="1"/>
</dbReference>
<dbReference type="Gene3D" id="3.40.190.10">
    <property type="entry name" value="Periplasmic binding protein-like II"/>
    <property type="match status" value="2"/>
</dbReference>
<feature type="chain" id="PRO_5002069072" evidence="7">
    <location>
        <begin position="24"/>
        <end position="257"/>
    </location>
</feature>
<dbReference type="Pfam" id="PF13531">
    <property type="entry name" value="SBP_bac_11"/>
    <property type="match status" value="1"/>
</dbReference>
<evidence type="ECO:0000256" key="6">
    <source>
        <dbReference type="PIRSR" id="PIRSR004846-1"/>
    </source>
</evidence>
<keyword evidence="4 7" id="KW-0732">Signal</keyword>
<proteinExistence type="inferred from homology"/>
<protein>
    <submittedName>
        <fullName evidence="8">Molybdenum ABC transporter substrate-binding protein</fullName>
    </submittedName>
</protein>
<dbReference type="PANTHER" id="PTHR30632:SF17">
    <property type="entry name" value="MOLYBDATE-BINDING PROTEIN MODA"/>
    <property type="match status" value="1"/>
</dbReference>
<comment type="caution">
    <text evidence="8">The sequence shown here is derived from an EMBL/GenBank/DDBJ whole genome shotgun (WGS) entry which is preliminary data.</text>
</comment>
<evidence type="ECO:0000313" key="9">
    <source>
        <dbReference type="Proteomes" id="UP000031057"/>
    </source>
</evidence>
<dbReference type="GO" id="GO:0046872">
    <property type="term" value="F:metal ion binding"/>
    <property type="evidence" value="ECO:0007669"/>
    <property type="project" value="UniProtKB-KW"/>
</dbReference>
<keyword evidence="9" id="KW-1185">Reference proteome</keyword>
<keyword evidence="2 6" id="KW-0500">Molybdenum</keyword>
<dbReference type="GO" id="GO:0030288">
    <property type="term" value="C:outer membrane-bounded periplasmic space"/>
    <property type="evidence" value="ECO:0007669"/>
    <property type="project" value="TreeGrafter"/>
</dbReference>
<evidence type="ECO:0000313" key="8">
    <source>
        <dbReference type="EMBL" id="KHK91138.1"/>
    </source>
</evidence>
<name>A0A0B1ZPH1_9SPHN</name>
<dbReference type="FunFam" id="3.40.190.10:FF:000035">
    <property type="entry name" value="Molybdate ABC transporter substrate-binding protein"/>
    <property type="match status" value="1"/>
</dbReference>
<evidence type="ECO:0000256" key="2">
    <source>
        <dbReference type="ARBA" id="ARBA00022505"/>
    </source>
</evidence>
<evidence type="ECO:0000256" key="3">
    <source>
        <dbReference type="ARBA" id="ARBA00022723"/>
    </source>
</evidence>
<dbReference type="OrthoDB" id="9785015at2"/>
<comment type="subunit">
    <text evidence="5">The complex is composed of two ATP-binding proteins (ModC), two transmembrane proteins (ModB) and a solute-binding protein (ModA).</text>
</comment>
<feature type="binding site" evidence="6">
    <location>
        <position position="64"/>
    </location>
    <ligand>
        <name>molybdate</name>
        <dbReference type="ChEBI" id="CHEBI:36264"/>
    </ligand>
</feature>
<dbReference type="GO" id="GO:0030973">
    <property type="term" value="F:molybdate ion binding"/>
    <property type="evidence" value="ECO:0007669"/>
    <property type="project" value="TreeGrafter"/>
</dbReference>
<dbReference type="GO" id="GO:0015689">
    <property type="term" value="P:molybdate ion transport"/>
    <property type="evidence" value="ECO:0007669"/>
    <property type="project" value="InterPro"/>
</dbReference>
<evidence type="ECO:0000256" key="7">
    <source>
        <dbReference type="SAM" id="SignalP"/>
    </source>
</evidence>
<dbReference type="InterPro" id="IPR005950">
    <property type="entry name" value="ModA"/>
</dbReference>
<accession>A0A0B1ZPH1</accession>
<dbReference type="EMBL" id="JTDI01000003">
    <property type="protein sequence ID" value="KHK91138.1"/>
    <property type="molecule type" value="Genomic_DNA"/>
</dbReference>
<evidence type="ECO:0000256" key="5">
    <source>
        <dbReference type="ARBA" id="ARBA00062515"/>
    </source>
</evidence>
<keyword evidence="3 6" id="KW-0479">Metal-binding</keyword>
<feature type="binding site" evidence="6">
    <location>
        <position position="176"/>
    </location>
    <ligand>
        <name>molybdate</name>
        <dbReference type="ChEBI" id="CHEBI:36264"/>
    </ligand>
</feature>
<sequence length="257" mass="26968">MRKALLALVATVMAIVAASSSFATRSEDAPIVLAAASLQESMNAAADAWEAKGHRRPRISFAGSSALARQVEAGAPADLFVSADEAWMDELESKNLLRSGTRSSFLRNTLVLIAPTDSKTILAVRPGMPLAEELGSGRLAIADPGGVPAGIYAKQSLTNLGLWDSVRGKLAPAENVRAALALVSRGAAPLGVVYGTDAQADPAVKVAGVFPQTSHDPISYPVALLDSSRNPDAEHFRQFLISSEGKAIFRRFGFGTQ</sequence>
<dbReference type="SUPFAM" id="SSF53850">
    <property type="entry name" value="Periplasmic binding protein-like II"/>
    <property type="match status" value="1"/>
</dbReference>
<dbReference type="CDD" id="cd13536">
    <property type="entry name" value="PBP2_EcModA"/>
    <property type="match status" value="1"/>
</dbReference>
<feature type="binding site" evidence="6">
    <location>
        <position position="194"/>
    </location>
    <ligand>
        <name>molybdate</name>
        <dbReference type="ChEBI" id="CHEBI:36264"/>
    </ligand>
</feature>
<dbReference type="InterPro" id="IPR050682">
    <property type="entry name" value="ModA/WtpA"/>
</dbReference>
<dbReference type="NCBIfam" id="TIGR01256">
    <property type="entry name" value="modA"/>
    <property type="match status" value="1"/>
</dbReference>
<dbReference type="STRING" id="1348853.LK12_09505"/>
<dbReference type="Proteomes" id="UP000031057">
    <property type="component" value="Unassembled WGS sequence"/>
</dbReference>
<feature type="signal peptide" evidence="7">
    <location>
        <begin position="1"/>
        <end position="23"/>
    </location>
</feature>
<dbReference type="GO" id="GO:1901359">
    <property type="term" value="F:tungstate binding"/>
    <property type="evidence" value="ECO:0007669"/>
    <property type="project" value="UniProtKB-ARBA"/>
</dbReference>
<gene>
    <name evidence="8" type="ORF">LK12_09505</name>
</gene>
<feature type="binding site" evidence="6">
    <location>
        <position position="149"/>
    </location>
    <ligand>
        <name>molybdate</name>
        <dbReference type="ChEBI" id="CHEBI:36264"/>
    </ligand>
</feature>
<dbReference type="AlphaFoldDB" id="A0A0B1ZPH1"/>
<dbReference type="PANTHER" id="PTHR30632">
    <property type="entry name" value="MOLYBDATE-BINDING PERIPLASMIC PROTEIN"/>
    <property type="match status" value="1"/>
</dbReference>
<organism evidence="8 9">
    <name type="scientific">Novosphingobium malaysiense</name>
    <dbReference type="NCBI Taxonomy" id="1348853"/>
    <lineage>
        <taxon>Bacteria</taxon>
        <taxon>Pseudomonadati</taxon>
        <taxon>Pseudomonadota</taxon>
        <taxon>Alphaproteobacteria</taxon>
        <taxon>Sphingomonadales</taxon>
        <taxon>Sphingomonadaceae</taxon>
        <taxon>Novosphingobium</taxon>
    </lineage>
</organism>
<comment type="similarity">
    <text evidence="1">Belongs to the bacterial solute-binding protein ModA family.</text>
</comment>
<evidence type="ECO:0000256" key="1">
    <source>
        <dbReference type="ARBA" id="ARBA00009175"/>
    </source>
</evidence>